<dbReference type="SUPFAM" id="SSF49899">
    <property type="entry name" value="Concanavalin A-like lectins/glucanases"/>
    <property type="match status" value="1"/>
</dbReference>
<dbReference type="Proteomes" id="UP000694843">
    <property type="component" value="Unplaced"/>
</dbReference>
<evidence type="ECO:0000256" key="8">
    <source>
        <dbReference type="ARBA" id="ARBA00023295"/>
    </source>
</evidence>
<dbReference type="PANTHER" id="PTHR33753">
    <property type="entry name" value="1,4-BETA-D-GLUCAN CELLOBIOHYDROLASE B"/>
    <property type="match status" value="1"/>
</dbReference>
<keyword evidence="9" id="KW-0624">Polysaccharide degradation</keyword>
<evidence type="ECO:0000313" key="13">
    <source>
        <dbReference type="RefSeq" id="XP_018027093.1"/>
    </source>
</evidence>
<dbReference type="GeneID" id="108682444"/>
<dbReference type="Pfam" id="PF00840">
    <property type="entry name" value="Glyco_hydro_7"/>
    <property type="match status" value="1"/>
</dbReference>
<evidence type="ECO:0000256" key="6">
    <source>
        <dbReference type="ARBA" id="ARBA00023001"/>
    </source>
</evidence>
<keyword evidence="4 10" id="KW-0732">Signal</keyword>
<dbReference type="GO" id="GO:0030245">
    <property type="term" value="P:cellulose catabolic process"/>
    <property type="evidence" value="ECO:0007669"/>
    <property type="project" value="UniProtKB-KW"/>
</dbReference>
<keyword evidence="6" id="KW-0136">Cellulose degradation</keyword>
<feature type="signal peptide" evidence="10">
    <location>
        <begin position="1"/>
        <end position="18"/>
    </location>
</feature>
<dbReference type="Gene3D" id="2.70.100.10">
    <property type="entry name" value="Glycoside hydrolase, family 7, domain"/>
    <property type="match status" value="1"/>
</dbReference>
<evidence type="ECO:0000313" key="12">
    <source>
        <dbReference type="Proteomes" id="UP000694843"/>
    </source>
</evidence>
<organism evidence="11">
    <name type="scientific">Hyalella azteca</name>
    <name type="common">Amphipod</name>
    <dbReference type="NCBI Taxonomy" id="294128"/>
    <lineage>
        <taxon>Eukaryota</taxon>
        <taxon>Metazoa</taxon>
        <taxon>Ecdysozoa</taxon>
        <taxon>Arthropoda</taxon>
        <taxon>Crustacea</taxon>
        <taxon>Multicrustacea</taxon>
        <taxon>Malacostraca</taxon>
        <taxon>Eumalacostraca</taxon>
        <taxon>Peracarida</taxon>
        <taxon>Amphipoda</taxon>
        <taxon>Senticaudata</taxon>
        <taxon>Talitrida</taxon>
        <taxon>Talitroidea</taxon>
        <taxon>Hyalellidae</taxon>
        <taxon>Hyalella</taxon>
    </lineage>
</organism>
<proteinExistence type="inferred from homology"/>
<dbReference type="OrthoDB" id="412382at2759"/>
<protein>
    <recommendedName>
        <fullName evidence="3">cellulose 1,4-beta-cellobiosidase (non-reducing end)</fullName>
        <ecNumber evidence="3">3.2.1.91</ecNumber>
    </recommendedName>
</protein>
<dbReference type="EMBL" id="JQDR03005407">
    <property type="protein sequence ID" value="KAA0201484.1"/>
    <property type="molecule type" value="Genomic_DNA"/>
</dbReference>
<dbReference type="RefSeq" id="XP_018027093.1">
    <property type="nucleotide sequence ID" value="XM_018171604.2"/>
</dbReference>
<evidence type="ECO:0000256" key="2">
    <source>
        <dbReference type="ARBA" id="ARBA00006044"/>
    </source>
</evidence>
<dbReference type="InterPro" id="IPR037019">
    <property type="entry name" value="Glyco_hydro_7_sf"/>
</dbReference>
<evidence type="ECO:0000256" key="5">
    <source>
        <dbReference type="ARBA" id="ARBA00022801"/>
    </source>
</evidence>
<evidence type="ECO:0000256" key="3">
    <source>
        <dbReference type="ARBA" id="ARBA00012561"/>
    </source>
</evidence>
<dbReference type="Proteomes" id="UP000711488">
    <property type="component" value="Unassembled WGS sequence"/>
</dbReference>
<dbReference type="InterPro" id="IPR013320">
    <property type="entry name" value="ConA-like_dom_sf"/>
</dbReference>
<gene>
    <name evidence="13" type="primary">LOC108682444</name>
    <name evidence="11" type="ORF">HAZT_HAZT004846</name>
</gene>
<accession>A0A6A0H881</accession>
<reference evidence="11" key="3">
    <citation type="submission" date="2019-06" db="EMBL/GenBank/DDBJ databases">
        <authorList>
            <person name="Poynton C."/>
            <person name="Hasenbein S."/>
            <person name="Benoit J.B."/>
            <person name="Sepulveda M.S."/>
            <person name="Poelchau M.F."/>
            <person name="Murali S.C."/>
            <person name="Chen S."/>
            <person name="Glastad K.M."/>
            <person name="Werren J.H."/>
            <person name="Vineis J.H."/>
            <person name="Bowen J.L."/>
            <person name="Friedrich M."/>
            <person name="Jones J."/>
            <person name="Robertson H.M."/>
            <person name="Feyereisen R."/>
            <person name="Mechler-Hickson A."/>
            <person name="Mathers N."/>
            <person name="Lee C.E."/>
            <person name="Colbourne J.K."/>
            <person name="Biales A."/>
            <person name="Johnston J.S."/>
            <person name="Wellborn G.A."/>
            <person name="Rosendale A.J."/>
            <person name="Cridge A.G."/>
            <person name="Munoz-Torres M.C."/>
            <person name="Bain P.A."/>
            <person name="Manny A.R."/>
            <person name="Major K.M."/>
            <person name="Lambert F.N."/>
            <person name="Vulpe C.D."/>
            <person name="Tuck P."/>
            <person name="Blalock B.J."/>
            <person name="Lin Y.-Y."/>
            <person name="Smith M.E."/>
            <person name="Ochoa-Acuna H."/>
            <person name="Chen M.-J.M."/>
            <person name="Childers C.P."/>
            <person name="Qu J."/>
            <person name="Dugan S."/>
            <person name="Lee S.L."/>
            <person name="Chao H."/>
            <person name="Dinh H."/>
            <person name="Han Y."/>
            <person name="Doddapaneni H."/>
            <person name="Worley K.C."/>
            <person name="Muzny D.M."/>
            <person name="Gibbs R.A."/>
            <person name="Richards S."/>
        </authorList>
    </citation>
    <scope>NUCLEOTIDE SEQUENCE</scope>
    <source>
        <strain evidence="11">HAZT.00-mixed</strain>
        <tissue evidence="11">Whole organism</tissue>
    </source>
</reference>
<evidence type="ECO:0000256" key="4">
    <source>
        <dbReference type="ARBA" id="ARBA00022729"/>
    </source>
</evidence>
<dbReference type="EC" id="3.2.1.91" evidence="3"/>
<dbReference type="InterPro" id="IPR001722">
    <property type="entry name" value="Glyco_hydro_7"/>
</dbReference>
<dbReference type="PRINTS" id="PR00734">
    <property type="entry name" value="GLHYDRLASE7"/>
</dbReference>
<evidence type="ECO:0000256" key="9">
    <source>
        <dbReference type="ARBA" id="ARBA00023326"/>
    </source>
</evidence>
<evidence type="ECO:0000256" key="7">
    <source>
        <dbReference type="ARBA" id="ARBA00023277"/>
    </source>
</evidence>
<evidence type="ECO:0000256" key="10">
    <source>
        <dbReference type="SAM" id="SignalP"/>
    </source>
</evidence>
<reference evidence="11" key="2">
    <citation type="journal article" date="2018" name="Environ. Sci. Technol.">
        <title>The Toxicogenome of Hyalella azteca: A Model for Sediment Ecotoxicology and Evolutionary Toxicology.</title>
        <authorList>
            <person name="Poynton H.C."/>
            <person name="Hasenbein S."/>
            <person name="Benoit J.B."/>
            <person name="Sepulveda M.S."/>
            <person name="Poelchau M.F."/>
            <person name="Hughes D.S.T."/>
            <person name="Murali S.C."/>
            <person name="Chen S."/>
            <person name="Glastad K.M."/>
            <person name="Goodisman M.A.D."/>
            <person name="Werren J.H."/>
            <person name="Vineis J.H."/>
            <person name="Bowen J.L."/>
            <person name="Friedrich M."/>
            <person name="Jones J."/>
            <person name="Robertson H.M."/>
            <person name="Feyereisen R."/>
            <person name="Mechler-Hickson A."/>
            <person name="Mathers N."/>
            <person name="Lee C.E."/>
            <person name="Colbourne J.K."/>
            <person name="Biales A."/>
            <person name="Johnston J.S."/>
            <person name="Wellborn G.A."/>
            <person name="Rosendale A.J."/>
            <person name="Cridge A.G."/>
            <person name="Munoz-Torres M.C."/>
            <person name="Bain P.A."/>
            <person name="Manny A.R."/>
            <person name="Major K.M."/>
            <person name="Lambert F.N."/>
            <person name="Vulpe C.D."/>
            <person name="Tuck P."/>
            <person name="Blalock B.J."/>
            <person name="Lin Y.Y."/>
            <person name="Smith M.E."/>
            <person name="Ochoa-Acuna H."/>
            <person name="Chen M.M."/>
            <person name="Childers C.P."/>
            <person name="Qu J."/>
            <person name="Dugan S."/>
            <person name="Lee S.L."/>
            <person name="Chao H."/>
            <person name="Dinh H."/>
            <person name="Han Y."/>
            <person name="Doddapaneni H."/>
            <person name="Worley K.C."/>
            <person name="Muzny D.M."/>
            <person name="Gibbs R.A."/>
            <person name="Richards S."/>
        </authorList>
    </citation>
    <scope>NUCLEOTIDE SEQUENCE</scope>
    <source>
        <strain evidence="11">HAZT.00-mixed</strain>
        <tissue evidence="11">Whole organism</tissue>
    </source>
</reference>
<dbReference type="PANTHER" id="PTHR33753:SF2">
    <property type="entry name" value="GLYCOSIDE HYDROLASE FAMILY 7 PROTEIN"/>
    <property type="match status" value="1"/>
</dbReference>
<keyword evidence="8" id="KW-0326">Glycosidase</keyword>
<keyword evidence="12" id="KW-1185">Reference proteome</keyword>
<name>A0A6A0H881_HYAAZ</name>
<keyword evidence="5 11" id="KW-0378">Hydrolase</keyword>
<reference evidence="13" key="4">
    <citation type="submission" date="2025-04" db="UniProtKB">
        <authorList>
            <consortium name="RefSeq"/>
        </authorList>
    </citation>
    <scope>IDENTIFICATION</scope>
    <source>
        <tissue evidence="13">Whole organism</tissue>
    </source>
</reference>
<dbReference type="KEGG" id="hazt:108682444"/>
<dbReference type="AlphaFoldDB" id="A0A6A0H881"/>
<evidence type="ECO:0000313" key="11">
    <source>
        <dbReference type="EMBL" id="KAA0201484.1"/>
    </source>
</evidence>
<comment type="catalytic activity">
    <reaction evidence="1">
        <text>Hydrolysis of (1-&gt;4)-beta-D-glucosidic linkages in cellulose and cellotetraose, releasing cellobiose from the non-reducing ends of the chains.</text>
        <dbReference type="EC" id="3.2.1.91"/>
    </reaction>
</comment>
<keyword evidence="7" id="KW-0119">Carbohydrate metabolism</keyword>
<dbReference type="CDD" id="cd07999">
    <property type="entry name" value="GH7_CBH_EG"/>
    <property type="match status" value="1"/>
</dbReference>
<dbReference type="OMA" id="VCCNEMD"/>
<comment type="similarity">
    <text evidence="2">Belongs to the glycosyl hydrolase 7 (cellulase C) family.</text>
</comment>
<reference evidence="11" key="1">
    <citation type="submission" date="2014-08" db="EMBL/GenBank/DDBJ databases">
        <authorList>
            <person name="Murali S."/>
            <person name="Richards S."/>
            <person name="Bandaranaike D."/>
            <person name="Bellair M."/>
            <person name="Blankenburg K."/>
            <person name="Chao H."/>
            <person name="Dinh H."/>
            <person name="Doddapaneni H."/>
            <person name="Dugan-Rocha S."/>
            <person name="Elkadiri S."/>
            <person name="Gnanaolivu R."/>
            <person name="Hughes D."/>
            <person name="Lee S."/>
            <person name="Li M."/>
            <person name="Ming W."/>
            <person name="Munidasa M."/>
            <person name="Muniz J."/>
            <person name="Nguyen L."/>
            <person name="Osuji N."/>
            <person name="Pu L.-L."/>
            <person name="Puazo M."/>
            <person name="Skinner E."/>
            <person name="Qu C."/>
            <person name="Quiroz J."/>
            <person name="Raj R."/>
            <person name="Weissenberger G."/>
            <person name="Xin Y."/>
            <person name="Zou X."/>
            <person name="Han Y."/>
            <person name="Worley K."/>
            <person name="Muzny D."/>
            <person name="Gibbs R."/>
        </authorList>
    </citation>
    <scope>NUCLEOTIDE SEQUENCE</scope>
    <source>
        <strain evidence="11">HAZT.00-mixed</strain>
        <tissue evidence="11">Whole organism</tissue>
    </source>
</reference>
<sequence length="448" mass="48833">MWLKLFCFGCLLVLSVNGQSAASLTPEYHPPLPLQSCDASGCTTENTAVVMDAGARRVLSAADNSVYCFGVDGWDASLCPDGVTCAQNCAVDGISQDEYANRYGVTTSGNTLRMNYLTVSEFGMNIGARAYLLGEDNNYRLFHLKNRELTLTVDLSTLACGMNGAVYFSEMDGDGGASRYPDSSAGAGYGMGYCDGQCPHYLRFSNGQINSGDSEFGICCIEMDILEANRWSATYTTHGCLTEGYHVCQGTDCGDGSDYYNGLCDKTGCEFSPARQNNRLFLGFNSSFTLDTSQPFTIITQFLTDDGTDTGNLVEIRRRWIQNGVEIPNPVANWGYDEDYDSITEPYCDAYKAKFGEYNDFEEQGALASIGASFERGMVLAFSFWEDSSTYMQWLDSLSPPDGDPSVPGVYRGPCPIDAGKPEDNHINNPDAFVTFSDFKVGTIGSTF</sequence>
<evidence type="ECO:0000256" key="1">
    <source>
        <dbReference type="ARBA" id="ARBA00001641"/>
    </source>
</evidence>
<dbReference type="GO" id="GO:0016162">
    <property type="term" value="F:cellulose 1,4-beta-cellobiosidase activity"/>
    <property type="evidence" value="ECO:0007669"/>
    <property type="project" value="UniProtKB-EC"/>
</dbReference>
<feature type="chain" id="PRO_5044628602" description="cellulose 1,4-beta-cellobiosidase (non-reducing end)" evidence="10">
    <location>
        <begin position="19"/>
        <end position="448"/>
    </location>
</feature>